<dbReference type="GO" id="GO:0006424">
    <property type="term" value="P:glutamyl-tRNA aminoacylation"/>
    <property type="evidence" value="ECO:0007669"/>
    <property type="project" value="UniProtKB-UniRule"/>
</dbReference>
<dbReference type="Pfam" id="PF00749">
    <property type="entry name" value="tRNA-synt_1c"/>
    <property type="match status" value="1"/>
</dbReference>
<dbReference type="GO" id="GO:0005829">
    <property type="term" value="C:cytosol"/>
    <property type="evidence" value="ECO:0007669"/>
    <property type="project" value="TreeGrafter"/>
</dbReference>
<evidence type="ECO:0000256" key="5">
    <source>
        <dbReference type="ARBA" id="ARBA00022598"/>
    </source>
</evidence>
<dbReference type="STRING" id="1499967.U27_00796"/>
<comment type="similarity">
    <text evidence="2 10">Belongs to the class-I aminoacyl-tRNA synthetase family. Glutamate--tRNA ligase type 1 subfamily.</text>
</comment>
<dbReference type="InterPro" id="IPR020751">
    <property type="entry name" value="aa-tRNA-synth_I_codon-bd_sub2"/>
</dbReference>
<keyword evidence="6 10" id="KW-0547">Nucleotide-binding</keyword>
<evidence type="ECO:0000256" key="4">
    <source>
        <dbReference type="ARBA" id="ARBA00022490"/>
    </source>
</evidence>
<dbReference type="AlphaFoldDB" id="A0A081C8J3"/>
<evidence type="ECO:0000256" key="9">
    <source>
        <dbReference type="ARBA" id="ARBA00023146"/>
    </source>
</evidence>
<dbReference type="HAMAP" id="MF_00022">
    <property type="entry name" value="Glu_tRNA_synth_type1"/>
    <property type="match status" value="1"/>
</dbReference>
<evidence type="ECO:0000256" key="8">
    <source>
        <dbReference type="ARBA" id="ARBA00022917"/>
    </source>
</evidence>
<dbReference type="Gene3D" id="1.10.8.70">
    <property type="entry name" value="Glutamate-tRNA synthetase, class I, anticodon-binding domain 1"/>
    <property type="match status" value="1"/>
</dbReference>
<keyword evidence="8 10" id="KW-0648">Protein biosynthesis</keyword>
<dbReference type="EMBL" id="DF820475">
    <property type="protein sequence ID" value="GAK60898.1"/>
    <property type="molecule type" value="Genomic_DNA"/>
</dbReference>
<comment type="subunit">
    <text evidence="3 10">Monomer.</text>
</comment>
<dbReference type="GO" id="GO:0005524">
    <property type="term" value="F:ATP binding"/>
    <property type="evidence" value="ECO:0007669"/>
    <property type="project" value="UniProtKB-UniRule"/>
</dbReference>
<comment type="function">
    <text evidence="10">Catalyzes the attachment of glutamate to tRNA(Glu) in a two-step reaction: glutamate is first activated by ATP to form Glu-AMP and then transferred to the acceptor end of tRNA(Glu).</text>
</comment>
<dbReference type="Pfam" id="PF19269">
    <property type="entry name" value="Anticodon_2"/>
    <property type="match status" value="1"/>
</dbReference>
<dbReference type="InterPro" id="IPR045462">
    <property type="entry name" value="aa-tRNA-synth_I_cd-bd"/>
</dbReference>
<dbReference type="eggNOG" id="COG0008">
    <property type="taxonomic scope" value="Bacteria"/>
</dbReference>
<feature type="binding site" evidence="10">
    <location>
        <position position="240"/>
    </location>
    <ligand>
        <name>ATP</name>
        <dbReference type="ChEBI" id="CHEBI:30616"/>
    </ligand>
</feature>
<dbReference type="PROSITE" id="PS00178">
    <property type="entry name" value="AA_TRNA_LIGASE_I"/>
    <property type="match status" value="1"/>
</dbReference>
<dbReference type="GO" id="GO:0000049">
    <property type="term" value="F:tRNA binding"/>
    <property type="evidence" value="ECO:0007669"/>
    <property type="project" value="InterPro"/>
</dbReference>
<dbReference type="InterPro" id="IPR014729">
    <property type="entry name" value="Rossmann-like_a/b/a_fold"/>
</dbReference>
<name>A0A081C8J3_VECG1</name>
<dbReference type="InterPro" id="IPR020058">
    <property type="entry name" value="Glu/Gln-tRNA-synth_Ib_cat-dom"/>
</dbReference>
<protein>
    <recommendedName>
        <fullName evidence="10">Glutamate--tRNA ligase</fullName>
        <ecNumber evidence="10">6.1.1.17</ecNumber>
    </recommendedName>
    <alternativeName>
        <fullName evidence="10">Glutamyl-tRNA synthetase</fullName>
        <shortName evidence="10">GluRS</shortName>
    </alternativeName>
</protein>
<organism evidence="13">
    <name type="scientific">Vecturithrix granuli</name>
    <dbReference type="NCBI Taxonomy" id="1499967"/>
    <lineage>
        <taxon>Bacteria</taxon>
        <taxon>Candidatus Moduliflexota</taxon>
        <taxon>Candidatus Vecturitrichia</taxon>
        <taxon>Candidatus Vecturitrichales</taxon>
        <taxon>Candidatus Vecturitrichaceae</taxon>
        <taxon>Candidatus Vecturithrix</taxon>
    </lineage>
</organism>
<evidence type="ECO:0000256" key="6">
    <source>
        <dbReference type="ARBA" id="ARBA00022741"/>
    </source>
</evidence>
<dbReference type="InterPro" id="IPR008925">
    <property type="entry name" value="aa_tRNA-synth_I_cd-bd_sf"/>
</dbReference>
<dbReference type="SUPFAM" id="SSF48163">
    <property type="entry name" value="An anticodon-binding domain of class I aminoacyl-tRNA synthetases"/>
    <property type="match status" value="1"/>
</dbReference>
<dbReference type="PANTHER" id="PTHR43311">
    <property type="entry name" value="GLUTAMATE--TRNA LIGASE"/>
    <property type="match status" value="1"/>
</dbReference>
<feature type="domain" description="Glutamyl/glutaminyl-tRNA synthetase class Ib catalytic" evidence="11">
    <location>
        <begin position="4"/>
        <end position="305"/>
    </location>
</feature>
<keyword evidence="9 10" id="KW-0030">Aminoacyl-tRNA synthetase</keyword>
<evidence type="ECO:0000313" key="13">
    <source>
        <dbReference type="EMBL" id="GAK60898.1"/>
    </source>
</evidence>
<dbReference type="Gene3D" id="3.40.50.620">
    <property type="entry name" value="HUPs"/>
    <property type="match status" value="1"/>
</dbReference>
<dbReference type="GO" id="GO:0008270">
    <property type="term" value="F:zinc ion binding"/>
    <property type="evidence" value="ECO:0007669"/>
    <property type="project" value="InterPro"/>
</dbReference>
<comment type="subcellular location">
    <subcellularLocation>
        <location evidence="1 10">Cytoplasm</location>
    </subcellularLocation>
</comment>
<dbReference type="InterPro" id="IPR001412">
    <property type="entry name" value="aa-tRNA-synth_I_CS"/>
</dbReference>
<keyword evidence="4 10" id="KW-0963">Cytoplasm</keyword>
<evidence type="ECO:0000313" key="14">
    <source>
        <dbReference type="Proteomes" id="UP000030661"/>
    </source>
</evidence>
<proteinExistence type="inferred from homology"/>
<dbReference type="PRINTS" id="PR00987">
    <property type="entry name" value="TRNASYNTHGLU"/>
</dbReference>
<feature type="short sequence motif" description="'HIGH' region" evidence="10">
    <location>
        <begin position="10"/>
        <end position="20"/>
    </location>
</feature>
<comment type="catalytic activity">
    <reaction evidence="10">
        <text>tRNA(Glu) + L-glutamate + ATP = L-glutamyl-tRNA(Glu) + AMP + diphosphate</text>
        <dbReference type="Rhea" id="RHEA:23540"/>
        <dbReference type="Rhea" id="RHEA-COMP:9663"/>
        <dbReference type="Rhea" id="RHEA-COMP:9680"/>
        <dbReference type="ChEBI" id="CHEBI:29985"/>
        <dbReference type="ChEBI" id="CHEBI:30616"/>
        <dbReference type="ChEBI" id="CHEBI:33019"/>
        <dbReference type="ChEBI" id="CHEBI:78442"/>
        <dbReference type="ChEBI" id="CHEBI:78520"/>
        <dbReference type="ChEBI" id="CHEBI:456215"/>
        <dbReference type="EC" id="6.1.1.17"/>
    </reaction>
</comment>
<comment type="caution">
    <text evidence="10">Lacks conserved residue(s) required for the propagation of feature annotation.</text>
</comment>
<dbReference type="HOGENOM" id="CLU_015768_6_3_0"/>
<feature type="short sequence motif" description="'KMSKS' region" evidence="10">
    <location>
        <begin position="237"/>
        <end position="241"/>
    </location>
</feature>
<gene>
    <name evidence="10" type="primary">gltX</name>
    <name evidence="13" type="ORF">U27_00796</name>
</gene>
<keyword evidence="5 10" id="KW-0436">Ligase</keyword>
<accession>A0A081C8J3</accession>
<dbReference type="InterPro" id="IPR000924">
    <property type="entry name" value="Glu/Gln-tRNA-synth"/>
</dbReference>
<dbReference type="InterPro" id="IPR049940">
    <property type="entry name" value="GluQ/Sye"/>
</dbReference>
<dbReference type="SUPFAM" id="SSF52374">
    <property type="entry name" value="Nucleotidylyl transferase"/>
    <property type="match status" value="1"/>
</dbReference>
<keyword evidence="7 10" id="KW-0067">ATP-binding</keyword>
<evidence type="ECO:0000256" key="1">
    <source>
        <dbReference type="ARBA" id="ARBA00004496"/>
    </source>
</evidence>
<reference evidence="13" key="1">
    <citation type="journal article" date="2015" name="PeerJ">
        <title>First genomic representation of candidate bacterial phylum KSB3 points to enhanced environmental sensing as a trigger of wastewater bulking.</title>
        <authorList>
            <person name="Sekiguchi Y."/>
            <person name="Ohashi A."/>
            <person name="Parks D.H."/>
            <person name="Yamauchi T."/>
            <person name="Tyson G.W."/>
            <person name="Hugenholtz P."/>
        </authorList>
    </citation>
    <scope>NUCLEOTIDE SEQUENCE [LARGE SCALE GENOMIC DNA]</scope>
</reference>
<dbReference type="InterPro" id="IPR033910">
    <property type="entry name" value="GluRS_core"/>
</dbReference>
<dbReference type="Gene3D" id="1.10.10.350">
    <property type="match status" value="1"/>
</dbReference>
<keyword evidence="14" id="KW-1185">Reference proteome</keyword>
<evidence type="ECO:0000256" key="2">
    <source>
        <dbReference type="ARBA" id="ARBA00007894"/>
    </source>
</evidence>
<dbReference type="Proteomes" id="UP000030661">
    <property type="component" value="Unassembled WGS sequence"/>
</dbReference>
<feature type="domain" description="Aminoacyl-tRNA synthetase class I anticodon-binding" evidence="12">
    <location>
        <begin position="320"/>
        <end position="461"/>
    </location>
</feature>
<dbReference type="NCBIfam" id="TIGR00464">
    <property type="entry name" value="gltX_bact"/>
    <property type="match status" value="1"/>
</dbReference>
<evidence type="ECO:0000256" key="7">
    <source>
        <dbReference type="ARBA" id="ARBA00022840"/>
    </source>
</evidence>
<evidence type="ECO:0000259" key="12">
    <source>
        <dbReference type="Pfam" id="PF19269"/>
    </source>
</evidence>
<dbReference type="PANTHER" id="PTHR43311:SF2">
    <property type="entry name" value="GLUTAMATE--TRNA LIGASE, MITOCHONDRIAL-RELATED"/>
    <property type="match status" value="1"/>
</dbReference>
<dbReference type="EC" id="6.1.1.17" evidence="10"/>
<dbReference type="InterPro" id="IPR004527">
    <property type="entry name" value="Glu-tRNA-ligase_bac/mito"/>
</dbReference>
<dbReference type="CDD" id="cd00808">
    <property type="entry name" value="GluRS_core"/>
    <property type="match status" value="1"/>
</dbReference>
<sequence length="468" mass="53090">MTTVRTRFAPSPTGFLHIGGARTALFNWLFSRHYQGVFVLRIEDTDAARSTQESIQAILDSMSWLGLDWDEGPFYQTQRYDLYREHAYRLLETGGAYKCYCTPEELEAKRKQAQAEGKPFGYDRTCRNRTDRPEGKPFTVRLKVPLDGVTTVHDLVQGDVVFPNAELDDLILLRSDGSPTYNFCVVVDDATMQITHVIRGNDHLSNTPKQIVLYEALGYPLPQFAHIPLILGQDKSKLSKRHAAVAVMSYQESGFLPEALVNFLARLGWSHGDQEIFTQQELIENFTLEGVGKASGVFNTEKLLWLNQQYLKEASPARLGDLLLPHLEKLHIHTENNEHLQQIIRLQQERSKTLAEMAETITYYFVDEVTYDEKAARKFLKPESATLLEELLPQLETLEVFEPAALEALFHNFSEQKSLKLGNIAQPVRIALTGGSASPGLFEVMAILGKATVVQRIHRMIAWIRENQ</sequence>
<dbReference type="FunFam" id="3.40.50.620:FF:000007">
    <property type="entry name" value="Glutamate--tRNA ligase"/>
    <property type="match status" value="1"/>
</dbReference>
<dbReference type="InterPro" id="IPR020752">
    <property type="entry name" value="Glu-tRNA-synth_I_codon-bd_sub1"/>
</dbReference>
<evidence type="ECO:0000256" key="10">
    <source>
        <dbReference type="HAMAP-Rule" id="MF_00022"/>
    </source>
</evidence>
<dbReference type="GO" id="GO:0004818">
    <property type="term" value="F:glutamate-tRNA ligase activity"/>
    <property type="evidence" value="ECO:0007669"/>
    <property type="project" value="UniProtKB-UniRule"/>
</dbReference>
<evidence type="ECO:0000256" key="3">
    <source>
        <dbReference type="ARBA" id="ARBA00011245"/>
    </source>
</evidence>
<evidence type="ECO:0000259" key="11">
    <source>
        <dbReference type="Pfam" id="PF00749"/>
    </source>
</evidence>